<accession>A0ABU0FCD9</accession>
<dbReference type="Proteomes" id="UP001237448">
    <property type="component" value="Unassembled WGS sequence"/>
</dbReference>
<organism evidence="3 4">
    <name type="scientific">Labrys monachus</name>
    <dbReference type="NCBI Taxonomy" id="217067"/>
    <lineage>
        <taxon>Bacteria</taxon>
        <taxon>Pseudomonadati</taxon>
        <taxon>Pseudomonadota</taxon>
        <taxon>Alphaproteobacteria</taxon>
        <taxon>Hyphomicrobiales</taxon>
        <taxon>Xanthobacteraceae</taxon>
        <taxon>Labrys</taxon>
    </lineage>
</organism>
<name>A0ABU0FCD9_9HYPH</name>
<dbReference type="CDD" id="cd09916">
    <property type="entry name" value="CpxP_like"/>
    <property type="match status" value="1"/>
</dbReference>
<dbReference type="InterPro" id="IPR012899">
    <property type="entry name" value="LTXXQ"/>
</dbReference>
<evidence type="ECO:0000256" key="2">
    <source>
        <dbReference type="SAM" id="Phobius"/>
    </source>
</evidence>
<feature type="compositionally biased region" description="Basic and acidic residues" evidence="1">
    <location>
        <begin position="190"/>
        <end position="205"/>
    </location>
</feature>
<proteinExistence type="predicted"/>
<reference evidence="3 4" key="1">
    <citation type="submission" date="2023-07" db="EMBL/GenBank/DDBJ databases">
        <title>Genomic Encyclopedia of Type Strains, Phase IV (KMG-IV): sequencing the most valuable type-strain genomes for metagenomic binning, comparative biology and taxonomic classification.</title>
        <authorList>
            <person name="Goeker M."/>
        </authorList>
    </citation>
    <scope>NUCLEOTIDE SEQUENCE [LARGE SCALE GENOMIC DNA]</scope>
    <source>
        <strain evidence="3 4">DSM 5896</strain>
    </source>
</reference>
<keyword evidence="4" id="KW-1185">Reference proteome</keyword>
<keyword evidence="2" id="KW-0472">Membrane</keyword>
<comment type="caution">
    <text evidence="3">The sequence shown here is derived from an EMBL/GenBank/DDBJ whole genome shotgun (WGS) entry which is preliminary data.</text>
</comment>
<evidence type="ECO:0000256" key="1">
    <source>
        <dbReference type="SAM" id="MobiDB-lite"/>
    </source>
</evidence>
<keyword evidence="2" id="KW-1133">Transmembrane helix</keyword>
<feature type="region of interest" description="Disordered" evidence="1">
    <location>
        <begin position="1"/>
        <end position="21"/>
    </location>
</feature>
<keyword evidence="2" id="KW-0812">Transmembrane</keyword>
<evidence type="ECO:0000313" key="4">
    <source>
        <dbReference type="Proteomes" id="UP001237448"/>
    </source>
</evidence>
<dbReference type="EMBL" id="JAUSVK010000001">
    <property type="protein sequence ID" value="MDQ0392272.1"/>
    <property type="molecule type" value="Genomic_DNA"/>
</dbReference>
<gene>
    <name evidence="3" type="ORF">J3R73_002064</name>
</gene>
<sequence>MTDGELDYLAPKPASGEGEPARRRMWPRALLFGGAVAGGMALGAAGLAGAAVMGDHMGWHPRGSHLAHMQNFVRMALDSVAATSDQEAKIHDIVASAFTDLAPKPEDRAALAKQAIELLRAPTIDKAGVEKLRTDFVGQMDAKSKRFVDALLQAADVLTPDQRAKLADRAAFWAEHPPQHPPMMGAPGWRHGEGPDGGPDGDRHGIPGAPDDNQGPDND</sequence>
<dbReference type="RefSeq" id="WP_307425897.1">
    <property type="nucleotide sequence ID" value="NZ_JAUSVK010000001.1"/>
</dbReference>
<dbReference type="Pfam" id="PF07813">
    <property type="entry name" value="LTXXQ"/>
    <property type="match status" value="1"/>
</dbReference>
<dbReference type="Gene3D" id="1.20.120.1490">
    <property type="match status" value="1"/>
</dbReference>
<feature type="transmembrane region" description="Helical" evidence="2">
    <location>
        <begin position="29"/>
        <end position="52"/>
    </location>
</feature>
<evidence type="ECO:0000313" key="3">
    <source>
        <dbReference type="EMBL" id="MDQ0392272.1"/>
    </source>
</evidence>
<feature type="region of interest" description="Disordered" evidence="1">
    <location>
        <begin position="175"/>
        <end position="219"/>
    </location>
</feature>
<protein>
    <submittedName>
        <fullName evidence="3">Spy/CpxP family protein refolding chaperone</fullName>
    </submittedName>
</protein>